<keyword evidence="3" id="KW-1185">Reference proteome</keyword>
<dbReference type="Proteomes" id="UP000001385">
    <property type="component" value="Chromosome I"/>
</dbReference>
<reference evidence="2 3" key="1">
    <citation type="submission" date="2007-10" db="EMBL/GenBank/DDBJ databases">
        <title>Brucella canis ATCC 23365 whole genome shotgun sequencing project.</title>
        <authorList>
            <person name="Setubal J.C."/>
            <person name="Bowns C."/>
            <person name="Boyle S."/>
            <person name="Crasta O.R."/>
            <person name="Czar M.J."/>
            <person name="Dharmanolla C."/>
            <person name="Gillespie J.J."/>
            <person name="Kenyon R.W."/>
            <person name="Lu J."/>
            <person name="Mane S."/>
            <person name="Mohapatra S."/>
            <person name="Nagrani S."/>
            <person name="Purkayastha A."/>
            <person name="Rajasimha H.K."/>
            <person name="Shallom J.M."/>
            <person name="Shallom S."/>
            <person name="Shukla M."/>
            <person name="Snyder E.E."/>
            <person name="Sobral B.W."/>
            <person name="Wattam A.R."/>
            <person name="Will R."/>
            <person name="Williams K."/>
            <person name="Yoo H."/>
            <person name="Bruce D."/>
            <person name="Detter C."/>
            <person name="Munk C."/>
            <person name="Brettin T.S."/>
        </authorList>
    </citation>
    <scope>NUCLEOTIDE SEQUENCE [LARGE SCALE GENOMIC DNA]</scope>
    <source>
        <strain evidence="3">ATCC 23365 / NCTC 10854 / RM-666</strain>
    </source>
</reference>
<dbReference type="KEGG" id="bcs:BCAN_A1821"/>
<organism evidence="2 3">
    <name type="scientific">Brucella canis (strain ATCC 23365 / NCTC 10854 / RM-666)</name>
    <dbReference type="NCBI Taxonomy" id="483179"/>
    <lineage>
        <taxon>Bacteria</taxon>
        <taxon>Pseudomonadati</taxon>
        <taxon>Pseudomonadota</taxon>
        <taxon>Alphaproteobacteria</taxon>
        <taxon>Hyphomicrobiales</taxon>
        <taxon>Brucellaceae</taxon>
        <taxon>Brucella/Ochrobactrum group</taxon>
        <taxon>Brucella</taxon>
    </lineage>
</organism>
<evidence type="ECO:0000256" key="1">
    <source>
        <dbReference type="SAM" id="MobiDB-lite"/>
    </source>
</evidence>
<gene>
    <name evidence="2" type="ordered locus">BCAN_A1821</name>
</gene>
<dbReference type="AlphaFoldDB" id="A9M825"/>
<proteinExistence type="predicted"/>
<dbReference type="EMBL" id="CP000872">
    <property type="protein sequence ID" value="ABX62823.1"/>
    <property type="molecule type" value="Genomic_DNA"/>
</dbReference>
<sequence>MCLLEYFRQKRETLSCRERERRGSAHSGNWPDTSGRGLTHSSH</sequence>
<accession>A9M825</accession>
<evidence type="ECO:0000313" key="3">
    <source>
        <dbReference type="Proteomes" id="UP000001385"/>
    </source>
</evidence>
<protein>
    <submittedName>
        <fullName evidence="2">Uncharacterized protein</fullName>
    </submittedName>
</protein>
<feature type="region of interest" description="Disordered" evidence="1">
    <location>
        <begin position="15"/>
        <end position="43"/>
    </location>
</feature>
<evidence type="ECO:0000313" key="2">
    <source>
        <dbReference type="EMBL" id="ABX62823.1"/>
    </source>
</evidence>
<name>A9M825_BRUC2</name>
<dbReference type="HOGENOM" id="CLU_3230620_0_0_5"/>